<dbReference type="Pfam" id="PF01498">
    <property type="entry name" value="HTH_Tnp_Tc3_2"/>
    <property type="match status" value="1"/>
</dbReference>
<evidence type="ECO:0000259" key="3">
    <source>
        <dbReference type="Pfam" id="PF13358"/>
    </source>
</evidence>
<evidence type="ECO:0000313" key="5">
    <source>
        <dbReference type="Proteomes" id="UP000499080"/>
    </source>
</evidence>
<dbReference type="GO" id="GO:0015074">
    <property type="term" value="P:DNA integration"/>
    <property type="evidence" value="ECO:0007669"/>
    <property type="project" value="InterPro"/>
</dbReference>
<organism evidence="4 5">
    <name type="scientific">Araneus ventricosus</name>
    <name type="common">Orbweaver spider</name>
    <name type="synonym">Epeira ventricosa</name>
    <dbReference type="NCBI Taxonomy" id="182803"/>
    <lineage>
        <taxon>Eukaryota</taxon>
        <taxon>Metazoa</taxon>
        <taxon>Ecdysozoa</taxon>
        <taxon>Arthropoda</taxon>
        <taxon>Chelicerata</taxon>
        <taxon>Arachnida</taxon>
        <taxon>Araneae</taxon>
        <taxon>Araneomorphae</taxon>
        <taxon>Entelegynae</taxon>
        <taxon>Araneoidea</taxon>
        <taxon>Araneidae</taxon>
        <taxon>Araneus</taxon>
    </lineage>
</organism>
<dbReference type="GO" id="GO:0005634">
    <property type="term" value="C:nucleus"/>
    <property type="evidence" value="ECO:0007669"/>
    <property type="project" value="UniProtKB-SubCell"/>
</dbReference>
<evidence type="ECO:0000313" key="4">
    <source>
        <dbReference type="EMBL" id="GBN17086.1"/>
    </source>
</evidence>
<dbReference type="Proteomes" id="UP000499080">
    <property type="component" value="Unassembled WGS sequence"/>
</dbReference>
<dbReference type="InterPro" id="IPR038717">
    <property type="entry name" value="Tc1-like_DDE_dom"/>
</dbReference>
<dbReference type="Gene3D" id="3.30.420.10">
    <property type="entry name" value="Ribonuclease H-like superfamily/Ribonuclease H"/>
    <property type="match status" value="1"/>
</dbReference>
<evidence type="ECO:0000256" key="1">
    <source>
        <dbReference type="ARBA" id="ARBA00004123"/>
    </source>
</evidence>
<gene>
    <name evidence="4" type="primary">tc1a_348</name>
    <name evidence="4" type="ORF">AVEN_149990_1</name>
</gene>
<dbReference type="AlphaFoldDB" id="A0A4Y2LU82"/>
<dbReference type="SUPFAM" id="SSF46689">
    <property type="entry name" value="Homeodomain-like"/>
    <property type="match status" value="1"/>
</dbReference>
<accession>A0A4Y2LU82</accession>
<dbReference type="InterPro" id="IPR036397">
    <property type="entry name" value="RNaseH_sf"/>
</dbReference>
<feature type="domain" description="Transposase Tc1-like" evidence="2">
    <location>
        <begin position="74"/>
        <end position="140"/>
    </location>
</feature>
<dbReference type="Pfam" id="PF13358">
    <property type="entry name" value="DDE_3"/>
    <property type="match status" value="1"/>
</dbReference>
<dbReference type="OrthoDB" id="4843387at2759"/>
<dbReference type="Gene3D" id="1.10.10.10">
    <property type="entry name" value="Winged helix-like DNA-binding domain superfamily/Winged helix DNA-binding domain"/>
    <property type="match status" value="1"/>
</dbReference>
<keyword evidence="5" id="KW-1185">Reference proteome</keyword>
<dbReference type="PANTHER" id="PTHR46068">
    <property type="entry name" value="PROTEIN CBG27172"/>
    <property type="match status" value="1"/>
</dbReference>
<dbReference type="GO" id="GO:0003677">
    <property type="term" value="F:DNA binding"/>
    <property type="evidence" value="ECO:0007669"/>
    <property type="project" value="InterPro"/>
</dbReference>
<reference evidence="4 5" key="1">
    <citation type="journal article" date="2019" name="Sci. Rep.">
        <title>Orb-weaving spider Araneus ventricosus genome elucidates the spidroin gene catalogue.</title>
        <authorList>
            <person name="Kono N."/>
            <person name="Nakamura H."/>
            <person name="Ohtoshi R."/>
            <person name="Moran D.A.P."/>
            <person name="Shinohara A."/>
            <person name="Yoshida Y."/>
            <person name="Fujiwara M."/>
            <person name="Mori M."/>
            <person name="Tomita M."/>
            <person name="Arakawa K."/>
        </authorList>
    </citation>
    <scope>NUCLEOTIDE SEQUENCE [LARGE SCALE GENOMIC DNA]</scope>
</reference>
<dbReference type="GO" id="GO:0006313">
    <property type="term" value="P:DNA transposition"/>
    <property type="evidence" value="ECO:0007669"/>
    <property type="project" value="InterPro"/>
</dbReference>
<proteinExistence type="predicted"/>
<protein>
    <submittedName>
        <fullName evidence="4">Transposable element Tc1 transposase</fullName>
    </submittedName>
</protein>
<dbReference type="InterPro" id="IPR009057">
    <property type="entry name" value="Homeodomain-like_sf"/>
</dbReference>
<feature type="domain" description="Tc1-like transposase DDE" evidence="3">
    <location>
        <begin position="150"/>
        <end position="297"/>
    </location>
</feature>
<dbReference type="InterPro" id="IPR002492">
    <property type="entry name" value="Transposase_Tc1-like"/>
</dbReference>
<dbReference type="EMBL" id="BGPR01006221">
    <property type="protein sequence ID" value="GBN17086.1"/>
    <property type="molecule type" value="Genomic_DNA"/>
</dbReference>
<dbReference type="InterPro" id="IPR036388">
    <property type="entry name" value="WH-like_DNA-bd_sf"/>
</dbReference>
<name>A0A4Y2LU82_ARAVE</name>
<dbReference type="PANTHER" id="PTHR46068:SF1">
    <property type="entry name" value="TRANSPOSASE IS30-LIKE HTH DOMAIN-CONTAINING PROTEIN"/>
    <property type="match status" value="1"/>
</dbReference>
<comment type="subcellular location">
    <subcellularLocation>
        <location evidence="1">Nucleus</location>
    </subcellularLocation>
</comment>
<sequence>MARGRATDLAVRNQIIQQHQNGICQRQIGRTFSLAQSTVCSIIKRFTTTGNSSPGKAPGRKLTLTGQEVRLFRRHIRKNRHMAIAALVTGARPSFGKAISVTSTRRYIKRCGYAFYKARRKPFLTSSNKCRRVAWAKSHLSWTPSQWKKVMWTDESIYEVSYGNIGRMVIRKKDEANDPSCYKRVVHKTSSMMVWGCLAANGVGNFHFCTGTIKTPDSIRVLEVNLRPSVQRLFGRKRCLFQQDNPRPHTAKITRTKHVPVSEWPAASPDLSPIENIWIILKRNMAQRRPRNIQQLQDYLRKEWEKISTDTLSRLVSSMPKRLAAVIRRTGDVTSW</sequence>
<comment type="caution">
    <text evidence="4">The sequence shown here is derived from an EMBL/GenBank/DDBJ whole genome shotgun (WGS) entry which is preliminary data.</text>
</comment>
<evidence type="ECO:0000259" key="2">
    <source>
        <dbReference type="Pfam" id="PF01498"/>
    </source>
</evidence>